<keyword evidence="7" id="KW-0812">Transmembrane</keyword>
<sequence>MPLNSNFLNMSFGFRMDTPGASPYGFAALLDQESKPNKDKLYEYIKKLIAKKNKPIAWFVSHCSTHSGREWIAKEMQKYINIDIYGNCGPLQCSKGGKCLQMLDTDYYFYFAAENSLCLDYLTEKIWDQGLGYFSVPIVLKRSFVEHLLPPASFIAVDDYQNIEEFTFYLLDLINKPQEYMQYLLWRFDYVSIKMNSNTDPRAEKLFGVCQICKLTQMNPRPIITISSPINEWWDKSCDPPEYLINKFKKKEDEQ</sequence>
<dbReference type="PANTHER" id="PTHR48438:SF1">
    <property type="entry name" value="ALPHA-(1,3)-FUCOSYLTRANSFERASE C-RELATED"/>
    <property type="match status" value="1"/>
</dbReference>
<dbReference type="InterPro" id="IPR001503">
    <property type="entry name" value="Glyco_trans_10"/>
</dbReference>
<keyword evidence="6 7" id="KW-0333">Golgi apparatus</keyword>
<keyword evidence="4 7" id="KW-0328">Glycosyltransferase</keyword>
<proteinExistence type="inferred from homology"/>
<dbReference type="GO" id="GO:0008417">
    <property type="term" value="F:fucosyltransferase activity"/>
    <property type="evidence" value="ECO:0007669"/>
    <property type="project" value="InterPro"/>
</dbReference>
<comment type="pathway">
    <text evidence="2">Protein modification; protein glycosylation.</text>
</comment>
<keyword evidence="10" id="KW-1185">Reference proteome</keyword>
<keyword evidence="5 7" id="KW-0808">Transferase</keyword>
<evidence type="ECO:0000313" key="9">
    <source>
        <dbReference type="EMBL" id="KAF7635132.1"/>
    </source>
</evidence>
<dbReference type="Proteomes" id="UP000605970">
    <property type="component" value="Unassembled WGS sequence"/>
</dbReference>
<gene>
    <name evidence="9" type="ORF">Mgra_00005413</name>
</gene>
<name>A0A8S9ZPJ9_9BILA</name>
<dbReference type="EMBL" id="JABEBT010000046">
    <property type="protein sequence ID" value="KAF7635132.1"/>
    <property type="molecule type" value="Genomic_DNA"/>
</dbReference>
<dbReference type="PANTHER" id="PTHR48438">
    <property type="entry name" value="ALPHA-(1,3)-FUCOSYLTRANSFERASE C-RELATED"/>
    <property type="match status" value="1"/>
</dbReference>
<organism evidence="9 10">
    <name type="scientific">Meloidogyne graminicola</name>
    <dbReference type="NCBI Taxonomy" id="189291"/>
    <lineage>
        <taxon>Eukaryota</taxon>
        <taxon>Metazoa</taxon>
        <taxon>Ecdysozoa</taxon>
        <taxon>Nematoda</taxon>
        <taxon>Chromadorea</taxon>
        <taxon>Rhabditida</taxon>
        <taxon>Tylenchina</taxon>
        <taxon>Tylenchomorpha</taxon>
        <taxon>Tylenchoidea</taxon>
        <taxon>Meloidogynidae</taxon>
        <taxon>Meloidogyninae</taxon>
        <taxon>Meloidogyne</taxon>
    </lineage>
</organism>
<accession>A0A8S9ZPJ9</accession>
<reference evidence="9" key="1">
    <citation type="journal article" date="2020" name="Ecol. Evol.">
        <title>Genome structure and content of the rice root-knot nematode (Meloidogyne graminicola).</title>
        <authorList>
            <person name="Phan N.T."/>
            <person name="Danchin E.G.J."/>
            <person name="Klopp C."/>
            <person name="Perfus-Barbeoch L."/>
            <person name="Kozlowski D.K."/>
            <person name="Koutsovoulos G.D."/>
            <person name="Lopez-Roques C."/>
            <person name="Bouchez O."/>
            <person name="Zahm M."/>
            <person name="Besnard G."/>
            <person name="Bellafiore S."/>
        </authorList>
    </citation>
    <scope>NUCLEOTIDE SEQUENCE</scope>
    <source>
        <strain evidence="9">VN-18</strain>
    </source>
</reference>
<dbReference type="SUPFAM" id="SSF53756">
    <property type="entry name" value="UDP-Glycosyltransferase/glycogen phosphorylase"/>
    <property type="match status" value="1"/>
</dbReference>
<evidence type="ECO:0000256" key="6">
    <source>
        <dbReference type="ARBA" id="ARBA00023034"/>
    </source>
</evidence>
<protein>
    <recommendedName>
        <fullName evidence="7">Fucosyltransferase</fullName>
        <ecNumber evidence="7">2.4.1.-</ecNumber>
    </recommendedName>
</protein>
<feature type="domain" description="Fucosyltransferase C-terminal" evidence="8">
    <location>
        <begin position="50"/>
        <end position="221"/>
    </location>
</feature>
<dbReference type="GO" id="GO:0032580">
    <property type="term" value="C:Golgi cisterna membrane"/>
    <property type="evidence" value="ECO:0007669"/>
    <property type="project" value="UniProtKB-SubCell"/>
</dbReference>
<dbReference type="EC" id="2.4.1.-" evidence="7"/>
<evidence type="ECO:0000256" key="3">
    <source>
        <dbReference type="ARBA" id="ARBA00008919"/>
    </source>
</evidence>
<dbReference type="InterPro" id="IPR038577">
    <property type="entry name" value="GT10-like_C_sf"/>
</dbReference>
<dbReference type="InterPro" id="IPR055270">
    <property type="entry name" value="Glyco_tran_10_C"/>
</dbReference>
<dbReference type="Pfam" id="PF00852">
    <property type="entry name" value="Glyco_transf_10"/>
    <property type="match status" value="1"/>
</dbReference>
<keyword evidence="7" id="KW-0472">Membrane</keyword>
<dbReference type="AlphaFoldDB" id="A0A8S9ZPJ9"/>
<evidence type="ECO:0000256" key="4">
    <source>
        <dbReference type="ARBA" id="ARBA00022676"/>
    </source>
</evidence>
<dbReference type="OrthoDB" id="427096at2759"/>
<evidence type="ECO:0000256" key="1">
    <source>
        <dbReference type="ARBA" id="ARBA00004323"/>
    </source>
</evidence>
<comment type="subcellular location">
    <subcellularLocation>
        <location evidence="1">Golgi apparatus membrane</location>
        <topology evidence="1">Single-pass type II membrane protein</topology>
    </subcellularLocation>
    <subcellularLocation>
        <location evidence="7">Golgi apparatus</location>
        <location evidence="7">Golgi stack membrane</location>
        <topology evidence="7">Single-pass type II membrane protein</topology>
    </subcellularLocation>
</comment>
<evidence type="ECO:0000313" key="10">
    <source>
        <dbReference type="Proteomes" id="UP000605970"/>
    </source>
</evidence>
<comment type="similarity">
    <text evidence="3 7">Belongs to the glycosyltransferase 10 family.</text>
</comment>
<evidence type="ECO:0000256" key="2">
    <source>
        <dbReference type="ARBA" id="ARBA00004922"/>
    </source>
</evidence>
<dbReference type="GO" id="GO:0000139">
    <property type="term" value="C:Golgi membrane"/>
    <property type="evidence" value="ECO:0007669"/>
    <property type="project" value="UniProtKB-SubCell"/>
</dbReference>
<evidence type="ECO:0000259" key="8">
    <source>
        <dbReference type="Pfam" id="PF00852"/>
    </source>
</evidence>
<dbReference type="Gene3D" id="3.40.50.11660">
    <property type="entry name" value="Glycosyl transferase family 10, C-terminal domain"/>
    <property type="match status" value="1"/>
</dbReference>
<evidence type="ECO:0000256" key="7">
    <source>
        <dbReference type="RuleBase" id="RU003832"/>
    </source>
</evidence>
<evidence type="ECO:0000256" key="5">
    <source>
        <dbReference type="ARBA" id="ARBA00022679"/>
    </source>
</evidence>
<comment type="caution">
    <text evidence="9">The sequence shown here is derived from an EMBL/GenBank/DDBJ whole genome shotgun (WGS) entry which is preliminary data.</text>
</comment>